<proteinExistence type="predicted"/>
<protein>
    <submittedName>
        <fullName evidence="1">Uncharacterized protein</fullName>
    </submittedName>
</protein>
<organism evidence="1">
    <name type="scientific">Siphoviridae sp. ctmpG14</name>
    <dbReference type="NCBI Taxonomy" id="2825654"/>
    <lineage>
        <taxon>Viruses</taxon>
        <taxon>Duplodnaviria</taxon>
        <taxon>Heunggongvirae</taxon>
        <taxon>Uroviricota</taxon>
        <taxon>Caudoviricetes</taxon>
    </lineage>
</organism>
<dbReference type="EMBL" id="BK015384">
    <property type="protein sequence ID" value="DAE04148.1"/>
    <property type="molecule type" value="Genomic_DNA"/>
</dbReference>
<evidence type="ECO:0000313" key="1">
    <source>
        <dbReference type="EMBL" id="DAE04148.1"/>
    </source>
</evidence>
<accession>A0A8S5PD60</accession>
<name>A0A8S5PD60_9CAUD</name>
<reference evidence="1" key="1">
    <citation type="journal article" date="2021" name="Proc. Natl. Acad. Sci. U.S.A.">
        <title>A Catalog of Tens of Thousands of Viruses from Human Metagenomes Reveals Hidden Associations with Chronic Diseases.</title>
        <authorList>
            <person name="Tisza M.J."/>
            <person name="Buck C.B."/>
        </authorList>
    </citation>
    <scope>NUCLEOTIDE SEQUENCE</scope>
    <source>
        <strain evidence="1">CtmpG14</strain>
    </source>
</reference>
<sequence length="55" mass="6058">MKNLEELINKSVEKAISEAVKQAILDCHPVGSYFITDDERNPSIILGGGMAKVKR</sequence>